<evidence type="ECO:0000259" key="1">
    <source>
        <dbReference type="PROSITE" id="PS50206"/>
    </source>
</evidence>
<organism evidence="2 3">
    <name type="scientific">Pseudomonas protegens</name>
    <dbReference type="NCBI Taxonomy" id="380021"/>
    <lineage>
        <taxon>Bacteria</taxon>
        <taxon>Pseudomonadati</taxon>
        <taxon>Pseudomonadota</taxon>
        <taxon>Gammaproteobacteria</taxon>
        <taxon>Pseudomonadales</taxon>
        <taxon>Pseudomonadaceae</taxon>
        <taxon>Pseudomonas</taxon>
    </lineage>
</organism>
<dbReference type="Gene3D" id="3.40.250.10">
    <property type="entry name" value="Rhodanese-like domain"/>
    <property type="match status" value="1"/>
</dbReference>
<dbReference type="SUPFAM" id="SSF52821">
    <property type="entry name" value="Rhodanese/Cell cycle control phosphatase"/>
    <property type="match status" value="1"/>
</dbReference>
<evidence type="ECO:0000313" key="2">
    <source>
        <dbReference type="EMBL" id="QNH78299.1"/>
    </source>
</evidence>
<sequence length="144" mass="15173">MTSLVRSTAAAPSAIALMHFCNRLTFETDCSDVYSSQQAGEVDFVLVDVRGPEAFARGHVPGAINLPGRLLSAEHLAGYPRDTLFVVYCAGPHCNGANKAAIKLAALEYPVKEMIGGVTGWLDEGFGLSTGQPRSEGPDLSCAC</sequence>
<dbReference type="InterPro" id="IPR001763">
    <property type="entry name" value="Rhodanese-like_dom"/>
</dbReference>
<dbReference type="EMBL" id="CP060201">
    <property type="protein sequence ID" value="QNH78299.1"/>
    <property type="molecule type" value="Genomic_DNA"/>
</dbReference>
<dbReference type="InterPro" id="IPR001307">
    <property type="entry name" value="Thiosulphate_STrfase_CS"/>
</dbReference>
<dbReference type="GO" id="GO:0004792">
    <property type="term" value="F:thiosulfate-cyanide sulfurtransferase activity"/>
    <property type="evidence" value="ECO:0007669"/>
    <property type="project" value="InterPro"/>
</dbReference>
<name>A0A7G7XEA4_9PSED</name>
<feature type="domain" description="Rhodanese" evidence="1">
    <location>
        <begin position="40"/>
        <end position="130"/>
    </location>
</feature>
<dbReference type="InterPro" id="IPR036873">
    <property type="entry name" value="Rhodanese-like_dom_sf"/>
</dbReference>
<dbReference type="PROSITE" id="PS50206">
    <property type="entry name" value="RHODANESE_3"/>
    <property type="match status" value="1"/>
</dbReference>
<dbReference type="AlphaFoldDB" id="A0A7G7XEA4"/>
<dbReference type="CDD" id="cd01521">
    <property type="entry name" value="RHOD_PspE2"/>
    <property type="match status" value="1"/>
</dbReference>
<protein>
    <submittedName>
        <fullName evidence="2">Rhodanese-like domain-containing protein</fullName>
    </submittedName>
</protein>
<dbReference type="PANTHER" id="PTHR43031:SF1">
    <property type="entry name" value="PYRIDINE NUCLEOTIDE-DISULPHIDE OXIDOREDUCTASE"/>
    <property type="match status" value="1"/>
</dbReference>
<dbReference type="PANTHER" id="PTHR43031">
    <property type="entry name" value="FAD-DEPENDENT OXIDOREDUCTASE"/>
    <property type="match status" value="1"/>
</dbReference>
<dbReference type="PROSITE" id="PS00380">
    <property type="entry name" value="RHODANESE_1"/>
    <property type="match status" value="1"/>
</dbReference>
<evidence type="ECO:0000313" key="3">
    <source>
        <dbReference type="Proteomes" id="UP000515277"/>
    </source>
</evidence>
<reference evidence="3" key="1">
    <citation type="journal article" date="2020" name="Microbiol. Resour. Announc.">
        <title>Complete genome sequences of four natural Pseudomonas isolates that catabolize a wide range of aromatic compounds relevant to lignin valorization.</title>
        <authorList>
            <person name="Hatmaker E.A."/>
            <person name="Presley G."/>
            <person name="Cannon O."/>
            <person name="Guss A.M."/>
            <person name="Elkins J.G."/>
        </authorList>
    </citation>
    <scope>NUCLEOTIDE SEQUENCE [LARGE SCALE GENOMIC DNA]</scope>
    <source>
        <strain evidence="3">H1F5C</strain>
    </source>
</reference>
<dbReference type="RefSeq" id="WP_179597024.1">
    <property type="nucleotide sequence ID" value="NZ_CP060201.1"/>
</dbReference>
<gene>
    <name evidence="2" type="ORF">GGI48_03665</name>
</gene>
<dbReference type="Proteomes" id="UP000515277">
    <property type="component" value="Chromosome"/>
</dbReference>
<dbReference type="Pfam" id="PF00581">
    <property type="entry name" value="Rhodanese"/>
    <property type="match status" value="1"/>
</dbReference>
<dbReference type="InterPro" id="IPR050229">
    <property type="entry name" value="GlpE_sulfurtransferase"/>
</dbReference>
<dbReference type="SMART" id="SM00450">
    <property type="entry name" value="RHOD"/>
    <property type="match status" value="1"/>
</dbReference>
<accession>A0A7G7XEA4</accession>
<proteinExistence type="predicted"/>